<gene>
    <name evidence="2" type="ORF">FVP33_03500</name>
</gene>
<protein>
    <submittedName>
        <fullName evidence="2">Alpha/beta hydrolase</fullName>
    </submittedName>
</protein>
<dbReference type="GO" id="GO:0016020">
    <property type="term" value="C:membrane"/>
    <property type="evidence" value="ECO:0007669"/>
    <property type="project" value="TreeGrafter"/>
</dbReference>
<dbReference type="EMBL" id="VRMG01000004">
    <property type="protein sequence ID" value="TXN31999.1"/>
    <property type="molecule type" value="Genomic_DNA"/>
</dbReference>
<keyword evidence="3" id="KW-1185">Reference proteome</keyword>
<proteinExistence type="predicted"/>
<name>A0A5C8UVH9_9MICO</name>
<evidence type="ECO:0000313" key="2">
    <source>
        <dbReference type="EMBL" id="TXN31999.1"/>
    </source>
</evidence>
<dbReference type="GO" id="GO:0016787">
    <property type="term" value="F:hydrolase activity"/>
    <property type="evidence" value="ECO:0007669"/>
    <property type="project" value="UniProtKB-KW"/>
</dbReference>
<dbReference type="Gene3D" id="3.40.50.1820">
    <property type="entry name" value="alpha/beta hydrolase"/>
    <property type="match status" value="1"/>
</dbReference>
<dbReference type="PRINTS" id="PR00412">
    <property type="entry name" value="EPOXHYDRLASE"/>
</dbReference>
<feature type="domain" description="AB hydrolase-1" evidence="1">
    <location>
        <begin position="42"/>
        <end position="286"/>
    </location>
</feature>
<dbReference type="Proteomes" id="UP000321379">
    <property type="component" value="Unassembled WGS sequence"/>
</dbReference>
<dbReference type="RefSeq" id="WP_147782247.1">
    <property type="nucleotide sequence ID" value="NZ_VRMG01000004.1"/>
</dbReference>
<dbReference type="PANTHER" id="PTHR43798">
    <property type="entry name" value="MONOACYLGLYCEROL LIPASE"/>
    <property type="match status" value="1"/>
</dbReference>
<evidence type="ECO:0000313" key="3">
    <source>
        <dbReference type="Proteomes" id="UP000321379"/>
    </source>
</evidence>
<reference evidence="2 3" key="1">
    <citation type="submission" date="2019-08" db="EMBL/GenBank/DDBJ databases">
        <title>Bacterial whole genome sequence for Glaciihabitans sp. CHu50b-6-2.</title>
        <authorList>
            <person name="Jin L."/>
        </authorList>
    </citation>
    <scope>NUCLEOTIDE SEQUENCE [LARGE SCALE GENOMIC DNA]</scope>
    <source>
        <strain evidence="2 3">CHu50b-6-2</strain>
    </source>
</reference>
<dbReference type="SUPFAM" id="SSF53474">
    <property type="entry name" value="alpha/beta-Hydrolases"/>
    <property type="match status" value="1"/>
</dbReference>
<keyword evidence="2" id="KW-0378">Hydrolase</keyword>
<organism evidence="2 3">
    <name type="scientific">Lacisediminihabitans profunda</name>
    <dbReference type="NCBI Taxonomy" id="2594790"/>
    <lineage>
        <taxon>Bacteria</taxon>
        <taxon>Bacillati</taxon>
        <taxon>Actinomycetota</taxon>
        <taxon>Actinomycetes</taxon>
        <taxon>Micrococcales</taxon>
        <taxon>Microbacteriaceae</taxon>
        <taxon>Lacisediminihabitans</taxon>
    </lineage>
</organism>
<dbReference type="InterPro" id="IPR000639">
    <property type="entry name" value="Epox_hydrolase-like"/>
</dbReference>
<dbReference type="InterPro" id="IPR050266">
    <property type="entry name" value="AB_hydrolase_sf"/>
</dbReference>
<dbReference type="PANTHER" id="PTHR43798:SF33">
    <property type="entry name" value="HYDROLASE, PUTATIVE (AFU_ORTHOLOGUE AFUA_2G14860)-RELATED"/>
    <property type="match status" value="1"/>
</dbReference>
<sequence length="309" mass="34034">MTTHSPYAALLDQIPVERHEVNVLGSTTRYWEYGDPNAEVTIVVAHGYRGEHHGLEPVIAQLPHIHWIGPDMPGFGESTPLTDVPHSIAGFAQWLTEFIDVLGLTGKAITLGHSFGTIISAQAVALGLKTPALILVNPISTSGLEGPSKLATIITVAFYRTAGRLPSRVGAFLLRRWLVVQFMSSTLAKTKDKNLRRWIHAEHHNYFNRFASRDFVVEAFEASVSKNVSDFAADITVPTLLIAAELDDITPVQAHYDVIETMPDAKLDLLLGVGHLIHYEVPDLAAKAIEDFLVDRGFAHRPIEEPRTT</sequence>
<comment type="caution">
    <text evidence="2">The sequence shown here is derived from an EMBL/GenBank/DDBJ whole genome shotgun (WGS) entry which is preliminary data.</text>
</comment>
<evidence type="ECO:0000259" key="1">
    <source>
        <dbReference type="Pfam" id="PF12697"/>
    </source>
</evidence>
<dbReference type="InterPro" id="IPR029058">
    <property type="entry name" value="AB_hydrolase_fold"/>
</dbReference>
<accession>A0A5C8UVH9</accession>
<dbReference type="Pfam" id="PF12697">
    <property type="entry name" value="Abhydrolase_6"/>
    <property type="match status" value="1"/>
</dbReference>
<dbReference type="InterPro" id="IPR000073">
    <property type="entry name" value="AB_hydrolase_1"/>
</dbReference>
<dbReference type="AlphaFoldDB" id="A0A5C8UVH9"/>